<reference evidence="1 2" key="1">
    <citation type="journal article" date="2024" name="Nat. Commun.">
        <title>Phylogenomics reveals the evolutionary origins of lichenization in chlorophyte algae.</title>
        <authorList>
            <person name="Puginier C."/>
            <person name="Libourel C."/>
            <person name="Otte J."/>
            <person name="Skaloud P."/>
            <person name="Haon M."/>
            <person name="Grisel S."/>
            <person name="Petersen M."/>
            <person name="Berrin J.G."/>
            <person name="Delaux P.M."/>
            <person name="Dal Grande F."/>
            <person name="Keller J."/>
        </authorList>
    </citation>
    <scope>NUCLEOTIDE SEQUENCE [LARGE SCALE GENOMIC DNA]</scope>
    <source>
        <strain evidence="1 2">SAG 245.80</strain>
    </source>
</reference>
<keyword evidence="2" id="KW-1185">Reference proteome</keyword>
<evidence type="ECO:0008006" key="3">
    <source>
        <dbReference type="Google" id="ProtNLM"/>
    </source>
</evidence>
<dbReference type="PANTHER" id="PTHR31051">
    <property type="entry name" value="PROTEASOME ASSEMBLY CHAPERONE 3"/>
    <property type="match status" value="1"/>
</dbReference>
<comment type="caution">
    <text evidence="1">The sequence shown here is derived from an EMBL/GenBank/DDBJ whole genome shotgun (WGS) entry which is preliminary data.</text>
</comment>
<gene>
    <name evidence="1" type="ORF">WJX81_002903</name>
</gene>
<dbReference type="AlphaFoldDB" id="A0AAW1S908"/>
<sequence length="121" mass="12892">MAEAFPLRTQQFEATIAGVTTSFLLTAYADRILVVATQLGTLGTVLQARAEAALDSPASYSVDALLGRRGEPALDLAARRLAEELAAAGCRRPLLLCLGLREHSLAVVRPLVEAVLSHPVW</sequence>
<dbReference type="Pfam" id="PF10178">
    <property type="entry name" value="PAC3"/>
    <property type="match status" value="1"/>
</dbReference>
<dbReference type="InterPro" id="IPR018788">
    <property type="entry name" value="Proteasome_assmbl_chp_3"/>
</dbReference>
<name>A0AAW1S908_9CHLO</name>
<dbReference type="GO" id="GO:0043248">
    <property type="term" value="P:proteasome assembly"/>
    <property type="evidence" value="ECO:0007669"/>
    <property type="project" value="InterPro"/>
</dbReference>
<protein>
    <recommendedName>
        <fullName evidence="3">Proteasome assembly chaperone 3</fullName>
    </recommendedName>
</protein>
<dbReference type="PANTHER" id="PTHR31051:SF1">
    <property type="entry name" value="PROTEASOME ASSEMBLY CHAPERONE 3"/>
    <property type="match status" value="1"/>
</dbReference>
<evidence type="ECO:0000313" key="1">
    <source>
        <dbReference type="EMBL" id="KAK9842255.1"/>
    </source>
</evidence>
<organism evidence="1 2">
    <name type="scientific">Elliptochloris bilobata</name>
    <dbReference type="NCBI Taxonomy" id="381761"/>
    <lineage>
        <taxon>Eukaryota</taxon>
        <taxon>Viridiplantae</taxon>
        <taxon>Chlorophyta</taxon>
        <taxon>core chlorophytes</taxon>
        <taxon>Trebouxiophyceae</taxon>
        <taxon>Trebouxiophyceae incertae sedis</taxon>
        <taxon>Elliptochloris clade</taxon>
        <taxon>Elliptochloris</taxon>
    </lineage>
</organism>
<proteinExistence type="predicted"/>
<evidence type="ECO:0000313" key="2">
    <source>
        <dbReference type="Proteomes" id="UP001445335"/>
    </source>
</evidence>
<dbReference type="Gene3D" id="3.30.230.90">
    <property type="match status" value="1"/>
</dbReference>
<dbReference type="InterPro" id="IPR053720">
    <property type="entry name" value="Psm_Assembly_Chaperone"/>
</dbReference>
<dbReference type="EMBL" id="JALJOU010000008">
    <property type="protein sequence ID" value="KAK9842255.1"/>
    <property type="molecule type" value="Genomic_DNA"/>
</dbReference>
<dbReference type="Proteomes" id="UP001445335">
    <property type="component" value="Unassembled WGS sequence"/>
</dbReference>
<accession>A0AAW1S908</accession>